<keyword evidence="3" id="KW-1185">Reference proteome</keyword>
<dbReference type="EMBL" id="JAJKBJ010000019">
    <property type="protein sequence ID" value="MCL9685139.1"/>
    <property type="molecule type" value="Genomic_DNA"/>
</dbReference>
<feature type="chain" id="PRO_5040882321" evidence="1">
    <location>
        <begin position="23"/>
        <end position="122"/>
    </location>
</feature>
<evidence type="ECO:0000313" key="3">
    <source>
        <dbReference type="Proteomes" id="UP001139721"/>
    </source>
</evidence>
<sequence>MSKYVMTIMVSMIAAIAPCTYANVANEILLSRTPQQKTQILSNIINAAGEPCLPTESFFQGMDLYDAAYWNIACTNGKSFTIQISASSVNTIFPCVAMKSIGAECFKKFGTSPPVRRLLIVR</sequence>
<comment type="caution">
    <text evidence="2">The sequence shown here is derived from an EMBL/GenBank/DDBJ whole genome shotgun (WGS) entry which is preliminary data.</text>
</comment>
<reference evidence="2" key="1">
    <citation type="submission" date="2021-11" db="EMBL/GenBank/DDBJ databases">
        <title>Legionella maioricencis sp. nov., a new species isolated from hot water samples in Mallorca.</title>
        <authorList>
            <person name="Crespi S."/>
            <person name="Drasar V."/>
            <person name="Salva-Serra F."/>
            <person name="Jaen-Luchoro D."/>
            <person name="Pineiro-Iglesias B."/>
            <person name="Aliaga F."/>
            <person name="Fernandez-Juarez V."/>
            <person name="Coll G."/>
            <person name="Moore E.R.B."/>
            <person name="Bennasar-Figueras A."/>
        </authorList>
    </citation>
    <scope>NUCLEOTIDE SEQUENCE</scope>
    <source>
        <strain evidence="2">HCPI-6</strain>
    </source>
</reference>
<keyword evidence="1" id="KW-0732">Signal</keyword>
<feature type="signal peptide" evidence="1">
    <location>
        <begin position="1"/>
        <end position="22"/>
    </location>
</feature>
<organism evidence="2 3">
    <name type="scientific">Legionella maioricensis</name>
    <dbReference type="NCBI Taxonomy" id="2896528"/>
    <lineage>
        <taxon>Bacteria</taxon>
        <taxon>Pseudomonadati</taxon>
        <taxon>Pseudomonadota</taxon>
        <taxon>Gammaproteobacteria</taxon>
        <taxon>Legionellales</taxon>
        <taxon>Legionellaceae</taxon>
        <taxon>Legionella</taxon>
    </lineage>
</organism>
<proteinExistence type="predicted"/>
<gene>
    <name evidence="2" type="ORF">LOX96_13615</name>
</gene>
<accession>A0A9X2D2J8</accession>
<name>A0A9X2D2J8_9GAMM</name>
<dbReference type="AlphaFoldDB" id="A0A9X2D2J8"/>
<dbReference type="RefSeq" id="WP_250422959.1">
    <property type="nucleotide sequence ID" value="NZ_JAJKBJ010000019.1"/>
</dbReference>
<protein>
    <submittedName>
        <fullName evidence="2">Uncharacterized protein</fullName>
    </submittedName>
</protein>
<evidence type="ECO:0000256" key="1">
    <source>
        <dbReference type="SAM" id="SignalP"/>
    </source>
</evidence>
<evidence type="ECO:0000313" key="2">
    <source>
        <dbReference type="EMBL" id="MCL9685139.1"/>
    </source>
</evidence>
<dbReference type="Proteomes" id="UP001139721">
    <property type="component" value="Unassembled WGS sequence"/>
</dbReference>